<dbReference type="GO" id="GO:0004673">
    <property type="term" value="F:protein histidine kinase activity"/>
    <property type="evidence" value="ECO:0007669"/>
    <property type="project" value="UniProtKB-EC"/>
</dbReference>
<evidence type="ECO:0000256" key="1">
    <source>
        <dbReference type="ARBA" id="ARBA00000085"/>
    </source>
</evidence>
<evidence type="ECO:0000256" key="5">
    <source>
        <dbReference type="ARBA" id="ARBA00023012"/>
    </source>
</evidence>
<dbReference type="EMBL" id="JAAGLI010001160">
    <property type="protein sequence ID" value="NEA29269.1"/>
    <property type="molecule type" value="Genomic_DNA"/>
</dbReference>
<evidence type="ECO:0000313" key="9">
    <source>
        <dbReference type="Proteomes" id="UP000475532"/>
    </source>
</evidence>
<dbReference type="EC" id="2.7.13.3" evidence="2"/>
<protein>
    <recommendedName>
        <fullName evidence="2">histidine kinase</fullName>
        <ecNumber evidence="2">2.7.13.3</ecNumber>
    </recommendedName>
</protein>
<dbReference type="InterPro" id="IPR036890">
    <property type="entry name" value="HATPase_C_sf"/>
</dbReference>
<dbReference type="PANTHER" id="PTHR24421">
    <property type="entry name" value="NITRATE/NITRITE SENSOR PROTEIN NARX-RELATED"/>
    <property type="match status" value="1"/>
</dbReference>
<dbReference type="Pfam" id="PF02518">
    <property type="entry name" value="HATPase_c"/>
    <property type="match status" value="1"/>
</dbReference>
<keyword evidence="3" id="KW-0808">Transferase</keyword>
<dbReference type="CDD" id="cd16917">
    <property type="entry name" value="HATPase_UhpB-NarQ-NarX-like"/>
    <property type="match status" value="1"/>
</dbReference>
<gene>
    <name evidence="8" type="ORF">G3I70_43205</name>
</gene>
<sequence>QARICRRELAEAVAELDDLARGVHPAILADAGLAPAMELVAARAAVPVRLDVPAGRFPREIESTLYFALCEALANAVKHAGAGVVSLTVRPGPDEIVAEVRDDGAGGAVPSPRGGLAGLTDRVRALRGRVTIESPPGEGTTLTITLPARTEAGDGSSV</sequence>
<dbReference type="RefSeq" id="WP_338071597.1">
    <property type="nucleotide sequence ID" value="NZ_JAAGLI010001160.1"/>
</dbReference>
<dbReference type="InterPro" id="IPR003594">
    <property type="entry name" value="HATPase_dom"/>
</dbReference>
<dbReference type="GO" id="GO:0000160">
    <property type="term" value="P:phosphorelay signal transduction system"/>
    <property type="evidence" value="ECO:0007669"/>
    <property type="project" value="UniProtKB-KW"/>
</dbReference>
<feature type="domain" description="Histidine kinase/HSP90-like ATPase" evidence="7">
    <location>
        <begin position="60"/>
        <end position="150"/>
    </location>
</feature>
<evidence type="ECO:0000256" key="4">
    <source>
        <dbReference type="ARBA" id="ARBA00022777"/>
    </source>
</evidence>
<evidence type="ECO:0000256" key="3">
    <source>
        <dbReference type="ARBA" id="ARBA00022679"/>
    </source>
</evidence>
<comment type="caution">
    <text evidence="8">The sequence shown here is derived from an EMBL/GenBank/DDBJ whole genome shotgun (WGS) entry which is preliminary data.</text>
</comment>
<evidence type="ECO:0000256" key="2">
    <source>
        <dbReference type="ARBA" id="ARBA00012438"/>
    </source>
</evidence>
<dbReference type="InterPro" id="IPR050482">
    <property type="entry name" value="Sensor_HK_TwoCompSys"/>
</dbReference>
<evidence type="ECO:0000313" key="8">
    <source>
        <dbReference type="EMBL" id="NEA29269.1"/>
    </source>
</evidence>
<dbReference type="SUPFAM" id="SSF55874">
    <property type="entry name" value="ATPase domain of HSP90 chaperone/DNA topoisomerase II/histidine kinase"/>
    <property type="match status" value="1"/>
</dbReference>
<name>A0A6L9QUV1_9ACTN</name>
<dbReference type="SMART" id="SM00387">
    <property type="entry name" value="HATPase_c"/>
    <property type="match status" value="1"/>
</dbReference>
<evidence type="ECO:0000256" key="6">
    <source>
        <dbReference type="SAM" id="MobiDB-lite"/>
    </source>
</evidence>
<feature type="region of interest" description="Disordered" evidence="6">
    <location>
        <begin position="134"/>
        <end position="158"/>
    </location>
</feature>
<keyword evidence="5" id="KW-0902">Two-component regulatory system</keyword>
<organism evidence="8 9">
    <name type="scientific">Actinomadura bangladeshensis</name>
    <dbReference type="NCBI Taxonomy" id="453573"/>
    <lineage>
        <taxon>Bacteria</taxon>
        <taxon>Bacillati</taxon>
        <taxon>Actinomycetota</taxon>
        <taxon>Actinomycetes</taxon>
        <taxon>Streptosporangiales</taxon>
        <taxon>Thermomonosporaceae</taxon>
        <taxon>Actinomadura</taxon>
    </lineage>
</organism>
<keyword evidence="4 8" id="KW-0418">Kinase</keyword>
<reference evidence="8 9" key="1">
    <citation type="submission" date="2020-01" db="EMBL/GenBank/DDBJ databases">
        <title>Insect and environment-associated Actinomycetes.</title>
        <authorList>
            <person name="Currrie C."/>
            <person name="Chevrette M."/>
            <person name="Carlson C."/>
            <person name="Stubbendieck R."/>
            <person name="Wendt-Pienkowski E."/>
        </authorList>
    </citation>
    <scope>NUCLEOTIDE SEQUENCE [LARGE SCALE GENOMIC DNA]</scope>
    <source>
        <strain evidence="8 9">SID10258</strain>
    </source>
</reference>
<dbReference type="PANTHER" id="PTHR24421:SF10">
    <property type="entry name" value="NITRATE_NITRITE SENSOR PROTEIN NARQ"/>
    <property type="match status" value="1"/>
</dbReference>
<evidence type="ECO:0000259" key="7">
    <source>
        <dbReference type="SMART" id="SM00387"/>
    </source>
</evidence>
<dbReference type="Gene3D" id="3.30.565.10">
    <property type="entry name" value="Histidine kinase-like ATPase, C-terminal domain"/>
    <property type="match status" value="1"/>
</dbReference>
<accession>A0A6L9QUV1</accession>
<comment type="catalytic activity">
    <reaction evidence="1">
        <text>ATP + protein L-histidine = ADP + protein N-phospho-L-histidine.</text>
        <dbReference type="EC" id="2.7.13.3"/>
    </reaction>
</comment>
<feature type="non-terminal residue" evidence="8">
    <location>
        <position position="1"/>
    </location>
</feature>
<dbReference type="Proteomes" id="UP000475532">
    <property type="component" value="Unassembled WGS sequence"/>
</dbReference>
<proteinExistence type="predicted"/>
<dbReference type="AlphaFoldDB" id="A0A6L9QUV1"/>